<organism evidence="10 11">
    <name type="scientific">Lacimicrobium alkaliphilum</name>
    <dbReference type="NCBI Taxonomy" id="1526571"/>
    <lineage>
        <taxon>Bacteria</taxon>
        <taxon>Pseudomonadati</taxon>
        <taxon>Pseudomonadota</taxon>
        <taxon>Gammaproteobacteria</taxon>
        <taxon>Alteromonadales</taxon>
        <taxon>Alteromonadaceae</taxon>
        <taxon>Lacimicrobium</taxon>
    </lineage>
</organism>
<dbReference type="InterPro" id="IPR015947">
    <property type="entry name" value="PUA-like_sf"/>
</dbReference>
<feature type="binding site" evidence="8">
    <location>
        <position position="20"/>
    </location>
    <ligand>
        <name>ATP</name>
        <dbReference type="ChEBI" id="CHEBI:30616"/>
    </ligand>
</feature>
<dbReference type="Proteomes" id="UP000068447">
    <property type="component" value="Chromosome"/>
</dbReference>
<reference evidence="10 11" key="1">
    <citation type="submission" date="2015-12" db="EMBL/GenBank/DDBJ databases">
        <title>Complete genome of Lacimicrobium alkaliphilum KCTC 32984.</title>
        <authorList>
            <person name="Kim S.-G."/>
            <person name="Lee Y.-J."/>
        </authorList>
    </citation>
    <scope>NUCLEOTIDE SEQUENCE [LARGE SCALE GENOMIC DNA]</scope>
    <source>
        <strain evidence="10 11">YelD216</strain>
    </source>
</reference>
<dbReference type="InterPro" id="IPR041739">
    <property type="entry name" value="G5K_ProB"/>
</dbReference>
<keyword evidence="11" id="KW-1185">Reference proteome</keyword>
<dbReference type="InterPro" id="IPR019797">
    <property type="entry name" value="Glutamate_5-kinase_CS"/>
</dbReference>
<dbReference type="Gene3D" id="2.30.130.10">
    <property type="entry name" value="PUA domain"/>
    <property type="match status" value="1"/>
</dbReference>
<evidence type="ECO:0000256" key="8">
    <source>
        <dbReference type="HAMAP-Rule" id="MF_00456"/>
    </source>
</evidence>
<dbReference type="InterPro" id="IPR011529">
    <property type="entry name" value="Glu_5kinase"/>
</dbReference>
<evidence type="ECO:0000256" key="4">
    <source>
        <dbReference type="ARBA" id="ARBA00022679"/>
    </source>
</evidence>
<comment type="similarity">
    <text evidence="8">Belongs to the glutamate 5-kinase family.</text>
</comment>
<dbReference type="STRING" id="1526571.AT746_13840"/>
<keyword evidence="2 8" id="KW-0028">Amino-acid biosynthesis</keyword>
<keyword evidence="6 8" id="KW-0418">Kinase</keyword>
<evidence type="ECO:0000256" key="5">
    <source>
        <dbReference type="ARBA" id="ARBA00022741"/>
    </source>
</evidence>
<evidence type="ECO:0000313" key="10">
    <source>
        <dbReference type="EMBL" id="ALS99230.1"/>
    </source>
</evidence>
<dbReference type="KEGG" id="lal:AT746_13840"/>
<dbReference type="GO" id="GO:0055129">
    <property type="term" value="P:L-proline biosynthetic process"/>
    <property type="evidence" value="ECO:0007669"/>
    <property type="project" value="UniProtKB-UniRule"/>
</dbReference>
<keyword evidence="1 8" id="KW-0963">Cytoplasm</keyword>
<dbReference type="PROSITE" id="PS50890">
    <property type="entry name" value="PUA"/>
    <property type="match status" value="1"/>
</dbReference>
<dbReference type="GO" id="GO:0003723">
    <property type="term" value="F:RNA binding"/>
    <property type="evidence" value="ECO:0007669"/>
    <property type="project" value="InterPro"/>
</dbReference>
<dbReference type="AlphaFoldDB" id="A0A0U3ADV3"/>
<comment type="pathway">
    <text evidence="8">Amino-acid biosynthesis; L-proline biosynthesis; L-glutamate 5-semialdehyde from L-glutamate: step 1/2.</text>
</comment>
<feature type="domain" description="PUA" evidence="9">
    <location>
        <begin position="283"/>
        <end position="365"/>
    </location>
</feature>
<dbReference type="Pfam" id="PF01472">
    <property type="entry name" value="PUA"/>
    <property type="match status" value="1"/>
</dbReference>
<dbReference type="PRINTS" id="PR00474">
    <property type="entry name" value="GLU5KINASE"/>
</dbReference>
<gene>
    <name evidence="8" type="primary">proB</name>
    <name evidence="10" type="ORF">AT746_13840</name>
</gene>
<dbReference type="EC" id="2.7.2.11" evidence="8"/>
<dbReference type="InterPro" id="IPR036393">
    <property type="entry name" value="AceGlu_kinase-like_sf"/>
</dbReference>
<dbReference type="InterPro" id="IPR005715">
    <property type="entry name" value="Glu_5kinase/COase_Synthase"/>
</dbReference>
<feature type="binding site" evidence="8">
    <location>
        <begin position="175"/>
        <end position="176"/>
    </location>
    <ligand>
        <name>ATP</name>
        <dbReference type="ChEBI" id="CHEBI:30616"/>
    </ligand>
</feature>
<dbReference type="InterPro" id="IPR036974">
    <property type="entry name" value="PUA_sf"/>
</dbReference>
<evidence type="ECO:0000256" key="7">
    <source>
        <dbReference type="ARBA" id="ARBA00022840"/>
    </source>
</evidence>
<dbReference type="FunFam" id="3.40.1160.10:FF:000018">
    <property type="entry name" value="Glutamate 5-kinase"/>
    <property type="match status" value="1"/>
</dbReference>
<dbReference type="GO" id="GO:0004349">
    <property type="term" value="F:glutamate 5-kinase activity"/>
    <property type="evidence" value="ECO:0007669"/>
    <property type="project" value="UniProtKB-UniRule"/>
</dbReference>
<evidence type="ECO:0000259" key="9">
    <source>
        <dbReference type="SMART" id="SM00359"/>
    </source>
</evidence>
<dbReference type="RefSeq" id="WP_062481269.1">
    <property type="nucleotide sequence ID" value="NZ_CP013650.1"/>
</dbReference>
<dbReference type="SUPFAM" id="SSF88697">
    <property type="entry name" value="PUA domain-like"/>
    <property type="match status" value="1"/>
</dbReference>
<evidence type="ECO:0000256" key="6">
    <source>
        <dbReference type="ARBA" id="ARBA00022777"/>
    </source>
</evidence>
<comment type="subcellular location">
    <subcellularLocation>
        <location evidence="8">Cytoplasm</location>
    </subcellularLocation>
</comment>
<dbReference type="EMBL" id="CP013650">
    <property type="protein sequence ID" value="ALS99230.1"/>
    <property type="molecule type" value="Genomic_DNA"/>
</dbReference>
<feature type="binding site" evidence="8">
    <location>
        <position position="60"/>
    </location>
    <ligand>
        <name>substrate</name>
    </ligand>
</feature>
<name>A0A0U3ADV3_9ALTE</name>
<comment type="function">
    <text evidence="8">Catalyzes the transfer of a phosphate group to glutamate to form L-glutamate 5-phosphate.</text>
</comment>
<dbReference type="GO" id="GO:0005829">
    <property type="term" value="C:cytosol"/>
    <property type="evidence" value="ECO:0007669"/>
    <property type="project" value="TreeGrafter"/>
</dbReference>
<evidence type="ECO:0000256" key="1">
    <source>
        <dbReference type="ARBA" id="ARBA00022490"/>
    </source>
</evidence>
<dbReference type="CDD" id="cd04242">
    <property type="entry name" value="AAK_G5K_ProB"/>
    <property type="match status" value="1"/>
</dbReference>
<evidence type="ECO:0000256" key="2">
    <source>
        <dbReference type="ARBA" id="ARBA00022605"/>
    </source>
</evidence>
<protein>
    <recommendedName>
        <fullName evidence="8">Glutamate 5-kinase</fullName>
        <ecNumber evidence="8">2.7.2.11</ecNumber>
    </recommendedName>
    <alternativeName>
        <fullName evidence="8">Gamma-glutamyl kinase</fullName>
        <shortName evidence="8">GK</shortName>
    </alternativeName>
</protein>
<keyword evidence="4 8" id="KW-0808">Transferase</keyword>
<dbReference type="InterPro" id="IPR001057">
    <property type="entry name" value="Glu/AcGlu_kinase"/>
</dbReference>
<dbReference type="NCBIfam" id="TIGR01027">
    <property type="entry name" value="proB"/>
    <property type="match status" value="1"/>
</dbReference>
<dbReference type="SMART" id="SM00359">
    <property type="entry name" value="PUA"/>
    <property type="match status" value="1"/>
</dbReference>
<dbReference type="PIRSF" id="PIRSF000729">
    <property type="entry name" value="GK"/>
    <property type="match status" value="1"/>
</dbReference>
<dbReference type="HAMAP" id="MF_00456">
    <property type="entry name" value="ProB"/>
    <property type="match status" value="1"/>
</dbReference>
<dbReference type="PANTHER" id="PTHR43654">
    <property type="entry name" value="GLUTAMATE 5-KINASE"/>
    <property type="match status" value="1"/>
</dbReference>
<feature type="binding site" evidence="8">
    <location>
        <begin position="217"/>
        <end position="223"/>
    </location>
    <ligand>
        <name>ATP</name>
        <dbReference type="ChEBI" id="CHEBI:30616"/>
    </ligand>
</feature>
<dbReference type="SUPFAM" id="SSF53633">
    <property type="entry name" value="Carbamate kinase-like"/>
    <property type="match status" value="1"/>
</dbReference>
<feature type="binding site" evidence="8">
    <location>
        <position position="143"/>
    </location>
    <ligand>
        <name>substrate</name>
    </ligand>
</feature>
<keyword evidence="5 8" id="KW-0547">Nucleotide-binding</keyword>
<proteinExistence type="inferred from homology"/>
<dbReference type="Pfam" id="PF00696">
    <property type="entry name" value="AA_kinase"/>
    <property type="match status" value="1"/>
</dbReference>
<dbReference type="UniPathway" id="UPA00098">
    <property type="reaction ID" value="UER00359"/>
</dbReference>
<accession>A0A0U3ADV3</accession>
<dbReference type="PROSITE" id="PS00902">
    <property type="entry name" value="GLUTAMATE_5_KINASE"/>
    <property type="match status" value="1"/>
</dbReference>
<evidence type="ECO:0000313" key="11">
    <source>
        <dbReference type="Proteomes" id="UP000068447"/>
    </source>
</evidence>
<dbReference type="GO" id="GO:0005524">
    <property type="term" value="F:ATP binding"/>
    <property type="evidence" value="ECO:0007669"/>
    <property type="project" value="UniProtKB-KW"/>
</dbReference>
<keyword evidence="7 8" id="KW-0067">ATP-binding</keyword>
<dbReference type="CDD" id="cd21157">
    <property type="entry name" value="PUA_G5K"/>
    <property type="match status" value="1"/>
</dbReference>
<dbReference type="InterPro" id="IPR001048">
    <property type="entry name" value="Asp/Glu/Uridylate_kinase"/>
</dbReference>
<keyword evidence="3 8" id="KW-0641">Proline biosynthesis</keyword>
<comment type="catalytic activity">
    <reaction evidence="8">
        <text>L-glutamate + ATP = L-glutamyl 5-phosphate + ADP</text>
        <dbReference type="Rhea" id="RHEA:14877"/>
        <dbReference type="ChEBI" id="CHEBI:29985"/>
        <dbReference type="ChEBI" id="CHEBI:30616"/>
        <dbReference type="ChEBI" id="CHEBI:58274"/>
        <dbReference type="ChEBI" id="CHEBI:456216"/>
        <dbReference type="EC" id="2.7.2.11"/>
    </reaction>
</comment>
<dbReference type="PANTHER" id="PTHR43654:SF1">
    <property type="entry name" value="ISOPENTENYL PHOSPHATE KINASE"/>
    <property type="match status" value="1"/>
</dbReference>
<dbReference type="InterPro" id="IPR002478">
    <property type="entry name" value="PUA"/>
</dbReference>
<dbReference type="Gene3D" id="3.40.1160.10">
    <property type="entry name" value="Acetylglutamate kinase-like"/>
    <property type="match status" value="1"/>
</dbReference>
<feature type="binding site" evidence="8">
    <location>
        <position position="155"/>
    </location>
    <ligand>
        <name>substrate</name>
    </ligand>
</feature>
<sequence length="373" mass="39941">MQQQGANNNVSFRWQRAVIKVGSALIAPNGEGCKTACLLALAQFVNESRSEGKEIILVSSGAVAAGRNAFSLTHPPSLSEKQAMAAVGQTRMMANWARLFDTPTAQILLTHGDIRNRDHYLNIKGTIRELLAHGMLPVVNENDSVATDELKFGDNDNLAALVALVAEADTLLICTDVDGLYDADPRTNSNAQLIKRVDKIDQRIMTLAGGAGSVVGTGGMQTKLQAARKASHNGIQTLIANGFRAQTFSQLAQGLVPGTLFTPPLSRSSAKKNWLMHSLRARGRLVIDQGAANALCRNGASLLPVGVVKVEGEFRAGEAVEIVLEQETLAIGLCQYDAPTLTQIAGLNSQQIEQQLGYSSYAEAVHRDDLVLF</sequence>
<evidence type="ECO:0000256" key="3">
    <source>
        <dbReference type="ARBA" id="ARBA00022650"/>
    </source>
</evidence>
<dbReference type="OrthoDB" id="9804434at2"/>